<dbReference type="AlphaFoldDB" id="A0A1H3VKQ9"/>
<keyword evidence="1" id="KW-1133">Transmembrane helix</keyword>
<gene>
    <name evidence="3" type="ORF">SAMN05660964_00140</name>
</gene>
<feature type="domain" description="Thioredoxin" evidence="2">
    <location>
        <begin position="42"/>
        <end position="179"/>
    </location>
</feature>
<dbReference type="PANTHER" id="PTHR42852:SF17">
    <property type="entry name" value="THIOREDOXIN-LIKE PROTEIN HI_1115"/>
    <property type="match status" value="1"/>
</dbReference>
<evidence type="ECO:0000256" key="1">
    <source>
        <dbReference type="SAM" id="Phobius"/>
    </source>
</evidence>
<evidence type="ECO:0000259" key="2">
    <source>
        <dbReference type="PROSITE" id="PS51352"/>
    </source>
</evidence>
<dbReference type="InterPro" id="IPR050553">
    <property type="entry name" value="Thioredoxin_ResA/DsbE_sf"/>
</dbReference>
<dbReference type="GO" id="GO:0016491">
    <property type="term" value="F:oxidoreductase activity"/>
    <property type="evidence" value="ECO:0007669"/>
    <property type="project" value="InterPro"/>
</dbReference>
<dbReference type="STRING" id="525918.SAMN05660964_00140"/>
<dbReference type="GO" id="GO:0016209">
    <property type="term" value="F:antioxidant activity"/>
    <property type="evidence" value="ECO:0007669"/>
    <property type="project" value="InterPro"/>
</dbReference>
<dbReference type="PROSITE" id="PS51352">
    <property type="entry name" value="THIOREDOXIN_2"/>
    <property type="match status" value="1"/>
</dbReference>
<dbReference type="InterPro" id="IPR013766">
    <property type="entry name" value="Thioredoxin_domain"/>
</dbReference>
<dbReference type="EMBL" id="FNQP01000001">
    <property type="protein sequence ID" value="SDZ75360.1"/>
    <property type="molecule type" value="Genomic_DNA"/>
</dbReference>
<feature type="transmembrane region" description="Helical" evidence="1">
    <location>
        <begin position="18"/>
        <end position="35"/>
    </location>
</feature>
<dbReference type="InterPro" id="IPR036249">
    <property type="entry name" value="Thioredoxin-like_sf"/>
</dbReference>
<keyword evidence="4" id="KW-1185">Reference proteome</keyword>
<sequence length="179" mass="20645">MTTHTSKNDDNPPKKRRWLRWLLEALVILAIIFGVRTWQQRGMLEGEAPDFERTVLSGEVIHLDDYRGKPVLLHFWASWCPMCELEQSSITGIANDWKVITIAFQSGGTEEVQRYMERKGITEWVTVVDEDGSLANQYGIKGVPTSYVLDEEGMIRFREVGLTSGWGLRLRLWMADWLV</sequence>
<evidence type="ECO:0000313" key="4">
    <source>
        <dbReference type="Proteomes" id="UP000199397"/>
    </source>
</evidence>
<dbReference type="Proteomes" id="UP000199397">
    <property type="component" value="Unassembled WGS sequence"/>
</dbReference>
<dbReference type="OrthoDB" id="9799347at2"/>
<keyword evidence="1" id="KW-0472">Membrane</keyword>
<dbReference type="CDD" id="cd03011">
    <property type="entry name" value="TlpA_like_ScsD_MtbDsbE"/>
    <property type="match status" value="1"/>
</dbReference>
<dbReference type="Pfam" id="PF00578">
    <property type="entry name" value="AhpC-TSA"/>
    <property type="match status" value="1"/>
</dbReference>
<name>A0A1H3VKQ9_9GAMM</name>
<evidence type="ECO:0000313" key="3">
    <source>
        <dbReference type="EMBL" id="SDZ75360.1"/>
    </source>
</evidence>
<proteinExistence type="predicted"/>
<protein>
    <submittedName>
        <fullName evidence="3">Peroxiredoxin</fullName>
    </submittedName>
</protein>
<dbReference type="PANTHER" id="PTHR42852">
    <property type="entry name" value="THIOL:DISULFIDE INTERCHANGE PROTEIN DSBE"/>
    <property type="match status" value="1"/>
</dbReference>
<keyword evidence="1" id="KW-0812">Transmembrane</keyword>
<dbReference type="InterPro" id="IPR000866">
    <property type="entry name" value="AhpC/TSA"/>
</dbReference>
<reference evidence="3 4" key="1">
    <citation type="submission" date="2016-10" db="EMBL/GenBank/DDBJ databases">
        <authorList>
            <person name="de Groot N.N."/>
        </authorList>
    </citation>
    <scope>NUCLEOTIDE SEQUENCE [LARGE SCALE GENOMIC DNA]</scope>
    <source>
        <strain evidence="3 4">DSM 21228</strain>
    </source>
</reference>
<dbReference type="SUPFAM" id="SSF52833">
    <property type="entry name" value="Thioredoxin-like"/>
    <property type="match status" value="1"/>
</dbReference>
<organism evidence="3 4">
    <name type="scientific">Thiothrix caldifontis</name>
    <dbReference type="NCBI Taxonomy" id="525918"/>
    <lineage>
        <taxon>Bacteria</taxon>
        <taxon>Pseudomonadati</taxon>
        <taxon>Pseudomonadota</taxon>
        <taxon>Gammaproteobacteria</taxon>
        <taxon>Thiotrichales</taxon>
        <taxon>Thiotrichaceae</taxon>
        <taxon>Thiothrix</taxon>
    </lineage>
</organism>
<accession>A0A1H3VKQ9</accession>
<dbReference type="Gene3D" id="3.40.30.10">
    <property type="entry name" value="Glutaredoxin"/>
    <property type="match status" value="1"/>
</dbReference>